<dbReference type="EMBL" id="JBHTCA010000024">
    <property type="protein sequence ID" value="MFC7411127.1"/>
    <property type="molecule type" value="Genomic_DNA"/>
</dbReference>
<keyword evidence="1" id="KW-0812">Transmembrane</keyword>
<evidence type="ECO:0000313" key="4">
    <source>
        <dbReference type="Proteomes" id="UP001596501"/>
    </source>
</evidence>
<dbReference type="RefSeq" id="WP_382227051.1">
    <property type="nucleotide sequence ID" value="NZ_JBHTCA010000024.1"/>
</dbReference>
<organism evidence="3 4">
    <name type="scientific">Hydrogenophaga atypica</name>
    <dbReference type="NCBI Taxonomy" id="249409"/>
    <lineage>
        <taxon>Bacteria</taxon>
        <taxon>Pseudomonadati</taxon>
        <taxon>Pseudomonadota</taxon>
        <taxon>Betaproteobacteria</taxon>
        <taxon>Burkholderiales</taxon>
        <taxon>Comamonadaceae</taxon>
        <taxon>Hydrogenophaga</taxon>
    </lineage>
</organism>
<feature type="domain" description="DUF2157" evidence="2">
    <location>
        <begin position="10"/>
        <end position="147"/>
    </location>
</feature>
<keyword evidence="1" id="KW-0472">Membrane</keyword>
<feature type="transmembrane region" description="Helical" evidence="1">
    <location>
        <begin position="293"/>
        <end position="312"/>
    </location>
</feature>
<feature type="transmembrane region" description="Helical" evidence="1">
    <location>
        <begin position="124"/>
        <end position="141"/>
    </location>
</feature>
<keyword evidence="4" id="KW-1185">Reference proteome</keyword>
<proteinExistence type="predicted"/>
<feature type="transmembrane region" description="Helical" evidence="1">
    <location>
        <begin position="147"/>
        <end position="167"/>
    </location>
</feature>
<accession>A0ABW2QS17</accession>
<feature type="transmembrane region" description="Helical" evidence="1">
    <location>
        <begin position="211"/>
        <end position="229"/>
    </location>
</feature>
<gene>
    <name evidence="3" type="ORF">ACFQPB_19875</name>
</gene>
<evidence type="ECO:0000256" key="1">
    <source>
        <dbReference type="SAM" id="Phobius"/>
    </source>
</evidence>
<dbReference type="Pfam" id="PF09925">
    <property type="entry name" value="DUF2157"/>
    <property type="match status" value="1"/>
</dbReference>
<feature type="transmembrane region" description="Helical" evidence="1">
    <location>
        <begin position="100"/>
        <end position="117"/>
    </location>
</feature>
<sequence>MTQRLALLQLAQAHGLDADARTRLMTLAGLAGEPPGAARSLWRAVALLAAGLVGLGLVIWVAANWDDLGRAGRFWLLQGVVVAMGLGACLRPALRAPLGLLTLLAVGALFAYFGQTYQTGADAWQLFALWAALTLPLAFGVRHDAVWAPWALVAATGVSLWVQTHTGHQWRVLPDDLRVHALGWAGLGVLCLLFSPAWARWTGAGPWARRTALTLATVAITLTAIGGLFPKDIAPHYPLGLVLLALAGAWLSRPAHFEVFGLSAAAMGLNALVVGGLVRVLFEHGGRDPIGRLMLIGLVSAALLALSVKWILRLVREHGVQEDAA</sequence>
<feature type="transmembrane region" description="Helical" evidence="1">
    <location>
        <begin position="179"/>
        <end position="199"/>
    </location>
</feature>
<dbReference type="InterPro" id="IPR018677">
    <property type="entry name" value="DUF2157"/>
</dbReference>
<name>A0ABW2QS17_9BURK</name>
<feature type="transmembrane region" description="Helical" evidence="1">
    <location>
        <begin position="236"/>
        <end position="253"/>
    </location>
</feature>
<feature type="transmembrane region" description="Helical" evidence="1">
    <location>
        <begin position="42"/>
        <end position="62"/>
    </location>
</feature>
<reference evidence="4" key="1">
    <citation type="journal article" date="2019" name="Int. J. Syst. Evol. Microbiol.">
        <title>The Global Catalogue of Microorganisms (GCM) 10K type strain sequencing project: providing services to taxonomists for standard genome sequencing and annotation.</title>
        <authorList>
            <consortium name="The Broad Institute Genomics Platform"/>
            <consortium name="The Broad Institute Genome Sequencing Center for Infectious Disease"/>
            <person name="Wu L."/>
            <person name="Ma J."/>
        </authorList>
    </citation>
    <scope>NUCLEOTIDE SEQUENCE [LARGE SCALE GENOMIC DNA]</scope>
    <source>
        <strain evidence="4">CGMCC 1.12371</strain>
    </source>
</reference>
<dbReference type="Proteomes" id="UP001596501">
    <property type="component" value="Unassembled WGS sequence"/>
</dbReference>
<feature type="transmembrane region" description="Helical" evidence="1">
    <location>
        <begin position="74"/>
        <end position="94"/>
    </location>
</feature>
<keyword evidence="1" id="KW-1133">Transmembrane helix</keyword>
<protein>
    <submittedName>
        <fullName evidence="3">DUF2157 domain-containing protein</fullName>
    </submittedName>
</protein>
<feature type="transmembrane region" description="Helical" evidence="1">
    <location>
        <begin position="259"/>
        <end position="281"/>
    </location>
</feature>
<evidence type="ECO:0000313" key="3">
    <source>
        <dbReference type="EMBL" id="MFC7411127.1"/>
    </source>
</evidence>
<comment type="caution">
    <text evidence="3">The sequence shown here is derived from an EMBL/GenBank/DDBJ whole genome shotgun (WGS) entry which is preliminary data.</text>
</comment>
<evidence type="ECO:0000259" key="2">
    <source>
        <dbReference type="Pfam" id="PF09925"/>
    </source>
</evidence>